<evidence type="ECO:0000313" key="11">
    <source>
        <dbReference type="Proteomes" id="UP000316921"/>
    </source>
</evidence>
<accession>A0A518BF19</accession>
<dbReference type="InterPro" id="IPR050586">
    <property type="entry name" value="CPA3_Na-H_Antiporter_D"/>
</dbReference>
<dbReference type="Pfam" id="PF00361">
    <property type="entry name" value="Proton_antipo_M"/>
    <property type="match status" value="1"/>
</dbReference>
<evidence type="ECO:0000256" key="1">
    <source>
        <dbReference type="ARBA" id="ARBA00004651"/>
    </source>
</evidence>
<gene>
    <name evidence="10" type="primary">mrpD</name>
    <name evidence="10" type="ORF">Pla133_06440</name>
</gene>
<dbReference type="InterPro" id="IPR001750">
    <property type="entry name" value="ND/Mrp_TM"/>
</dbReference>
<evidence type="ECO:0000313" key="10">
    <source>
        <dbReference type="EMBL" id="QDU65579.1"/>
    </source>
</evidence>
<evidence type="ECO:0000256" key="8">
    <source>
        <dbReference type="SAM" id="Phobius"/>
    </source>
</evidence>
<evidence type="ECO:0000256" key="2">
    <source>
        <dbReference type="ARBA" id="ARBA00005346"/>
    </source>
</evidence>
<evidence type="ECO:0000256" key="4">
    <source>
        <dbReference type="ARBA" id="ARBA00022692"/>
    </source>
</evidence>
<evidence type="ECO:0000256" key="6">
    <source>
        <dbReference type="ARBA" id="ARBA00023136"/>
    </source>
</evidence>
<dbReference type="KEGG" id="pbap:Pla133_06440"/>
<feature type="transmembrane region" description="Helical" evidence="8">
    <location>
        <begin position="162"/>
        <end position="184"/>
    </location>
</feature>
<keyword evidence="4 7" id="KW-0812">Transmembrane</keyword>
<dbReference type="RefSeq" id="WP_419192070.1">
    <property type="nucleotide sequence ID" value="NZ_CP036287.1"/>
</dbReference>
<dbReference type="GO" id="GO:0008137">
    <property type="term" value="F:NADH dehydrogenase (ubiquinone) activity"/>
    <property type="evidence" value="ECO:0007669"/>
    <property type="project" value="InterPro"/>
</dbReference>
<reference evidence="10 11" key="1">
    <citation type="submission" date="2019-02" db="EMBL/GenBank/DDBJ databases">
        <title>Deep-cultivation of Planctomycetes and their phenomic and genomic characterization uncovers novel biology.</title>
        <authorList>
            <person name="Wiegand S."/>
            <person name="Jogler M."/>
            <person name="Boedeker C."/>
            <person name="Pinto D."/>
            <person name="Vollmers J."/>
            <person name="Rivas-Marin E."/>
            <person name="Kohn T."/>
            <person name="Peeters S.H."/>
            <person name="Heuer A."/>
            <person name="Rast P."/>
            <person name="Oberbeckmann S."/>
            <person name="Bunk B."/>
            <person name="Jeske O."/>
            <person name="Meyerdierks A."/>
            <person name="Storesund J.E."/>
            <person name="Kallscheuer N."/>
            <person name="Luecker S."/>
            <person name="Lage O.M."/>
            <person name="Pohl T."/>
            <person name="Merkel B.J."/>
            <person name="Hornburger P."/>
            <person name="Mueller R.-W."/>
            <person name="Bruemmer F."/>
            <person name="Labrenz M."/>
            <person name="Spormann A.M."/>
            <person name="Op den Camp H."/>
            <person name="Overmann J."/>
            <person name="Amann R."/>
            <person name="Jetten M.S.M."/>
            <person name="Mascher T."/>
            <person name="Medema M.H."/>
            <person name="Devos D.P."/>
            <person name="Kaster A.-K."/>
            <person name="Ovreas L."/>
            <person name="Rohde M."/>
            <person name="Galperin M.Y."/>
            <person name="Jogler C."/>
        </authorList>
    </citation>
    <scope>NUCLEOTIDE SEQUENCE [LARGE SCALE GENOMIC DNA]</scope>
    <source>
        <strain evidence="10 11">Pla133</strain>
    </source>
</reference>
<feature type="transmembrane region" description="Helical" evidence="8">
    <location>
        <begin position="299"/>
        <end position="317"/>
    </location>
</feature>
<name>A0A518BF19_9BACT</name>
<feature type="transmembrane region" description="Helical" evidence="8">
    <location>
        <begin position="204"/>
        <end position="229"/>
    </location>
</feature>
<feature type="transmembrane region" description="Helical" evidence="8">
    <location>
        <begin position="6"/>
        <end position="22"/>
    </location>
</feature>
<organism evidence="10 11">
    <name type="scientific">Engelhardtia mirabilis</name>
    <dbReference type="NCBI Taxonomy" id="2528011"/>
    <lineage>
        <taxon>Bacteria</taxon>
        <taxon>Pseudomonadati</taxon>
        <taxon>Planctomycetota</taxon>
        <taxon>Planctomycetia</taxon>
        <taxon>Planctomycetia incertae sedis</taxon>
        <taxon>Engelhardtia</taxon>
    </lineage>
</organism>
<dbReference type="AlphaFoldDB" id="A0A518BF19"/>
<dbReference type="PANTHER" id="PTHR42703:SF1">
    <property type="entry name" value="NA(+)_H(+) ANTIPORTER SUBUNIT D1"/>
    <property type="match status" value="1"/>
</dbReference>
<comment type="subcellular location">
    <subcellularLocation>
        <location evidence="1">Cell membrane</location>
        <topology evidence="1">Multi-pass membrane protein</topology>
    </subcellularLocation>
    <subcellularLocation>
        <location evidence="7">Membrane</location>
        <topology evidence="7">Multi-pass membrane protein</topology>
    </subcellularLocation>
</comment>
<evidence type="ECO:0000256" key="3">
    <source>
        <dbReference type="ARBA" id="ARBA00022475"/>
    </source>
</evidence>
<comment type="similarity">
    <text evidence="2">Belongs to the CPA3 antiporters (TC 2.A.63) subunit D family.</text>
</comment>
<sequence length="501" mass="53727">MENLLVLPIVIPLVTAGFCLLASRRIRLQRSLSLFGMVALTIATLALFDAVRSEGILVIQAGAWPAPYGITLVADRLSAMMLLLSAIAGLAVTAYAGWSVGERRERFHFYPLLHVLLLGISGSFLTGDLFNLYVCFEVMLMASFVLLCLGGERAQLEGGVKYVILNLISSAIFLTATGLLYGAVGTLNMADLSVRIAQYENREVINSLAMLFLVAFGLKAALFPFAFWLPASYHTPPFAVSAIFAGLLTKVGVYALLRVFTMLFVGDPDFTHTVIGILAAASMVFGALAALSQKDIRRVFAFQIMSTVGFMALGIALGTPLAIAAVVFYLAQDVILKCNLFMLGGVADKLRGSGNLDKLGGFWKTKPFFSILFLISLLTLAGVPPLPGFWPKLALLRSTIETGEGVLVAAVVLAAFLTLFSSIRIWSGGIWRDAPPPDLEPTDLAEREKDARWMMVPAAGLSGLLLAYALAAGPVFDYAEAAADQLLNPQVYVQAVLGEGN</sequence>
<dbReference type="NCBIfam" id="NF009306">
    <property type="entry name" value="PRK12663.1"/>
    <property type="match status" value="1"/>
</dbReference>
<dbReference type="PANTHER" id="PTHR42703">
    <property type="entry name" value="NADH DEHYDROGENASE"/>
    <property type="match status" value="1"/>
</dbReference>
<dbReference type="GO" id="GO:0042773">
    <property type="term" value="P:ATP synthesis coupled electron transport"/>
    <property type="evidence" value="ECO:0007669"/>
    <property type="project" value="InterPro"/>
</dbReference>
<dbReference type="PRINTS" id="PR01437">
    <property type="entry name" value="NUOXDRDTASE4"/>
</dbReference>
<feature type="transmembrane region" description="Helical" evidence="8">
    <location>
        <begin position="79"/>
        <end position="100"/>
    </location>
</feature>
<evidence type="ECO:0000259" key="9">
    <source>
        <dbReference type="Pfam" id="PF00361"/>
    </source>
</evidence>
<feature type="transmembrane region" description="Helical" evidence="8">
    <location>
        <begin position="323"/>
        <end position="347"/>
    </location>
</feature>
<feature type="transmembrane region" description="Helical" evidence="8">
    <location>
        <begin position="130"/>
        <end position="150"/>
    </location>
</feature>
<keyword evidence="3" id="KW-1003">Cell membrane</keyword>
<evidence type="ECO:0000256" key="7">
    <source>
        <dbReference type="RuleBase" id="RU000320"/>
    </source>
</evidence>
<feature type="transmembrane region" description="Helical" evidence="8">
    <location>
        <begin position="34"/>
        <end position="59"/>
    </location>
</feature>
<evidence type="ECO:0000256" key="5">
    <source>
        <dbReference type="ARBA" id="ARBA00022989"/>
    </source>
</evidence>
<feature type="transmembrane region" description="Helical" evidence="8">
    <location>
        <begin position="406"/>
        <end position="426"/>
    </location>
</feature>
<feature type="transmembrane region" description="Helical" evidence="8">
    <location>
        <begin position="453"/>
        <end position="471"/>
    </location>
</feature>
<proteinExistence type="inferred from homology"/>
<dbReference type="GO" id="GO:0005886">
    <property type="term" value="C:plasma membrane"/>
    <property type="evidence" value="ECO:0007669"/>
    <property type="project" value="UniProtKB-SubCell"/>
</dbReference>
<feature type="transmembrane region" description="Helical" evidence="8">
    <location>
        <begin position="368"/>
        <end position="386"/>
    </location>
</feature>
<dbReference type="EMBL" id="CP036287">
    <property type="protein sequence ID" value="QDU65579.1"/>
    <property type="molecule type" value="Genomic_DNA"/>
</dbReference>
<dbReference type="Proteomes" id="UP000316921">
    <property type="component" value="Chromosome"/>
</dbReference>
<protein>
    <submittedName>
        <fullName evidence="10">Na(+)/H(+) antiporter subunit D</fullName>
    </submittedName>
</protein>
<keyword evidence="6 8" id="KW-0472">Membrane</keyword>
<feature type="transmembrane region" description="Helical" evidence="8">
    <location>
        <begin position="241"/>
        <end position="264"/>
    </location>
</feature>
<feature type="domain" description="NADH:quinone oxidoreductase/Mrp antiporter transmembrane" evidence="9">
    <location>
        <begin position="127"/>
        <end position="418"/>
    </location>
</feature>
<feature type="transmembrane region" description="Helical" evidence="8">
    <location>
        <begin position="270"/>
        <end position="292"/>
    </location>
</feature>
<keyword evidence="5 8" id="KW-1133">Transmembrane helix</keyword>
<keyword evidence="11" id="KW-1185">Reference proteome</keyword>
<dbReference type="InterPro" id="IPR003918">
    <property type="entry name" value="NADH_UbQ_OxRdtase"/>
</dbReference>
<feature type="transmembrane region" description="Helical" evidence="8">
    <location>
        <begin position="107"/>
        <end position="124"/>
    </location>
</feature>